<evidence type="ECO:0000313" key="8">
    <source>
        <dbReference type="EMBL" id="BAU16896.1"/>
    </source>
</evidence>
<dbReference type="InterPro" id="IPR011034">
    <property type="entry name" value="Formyl_transferase-like_C_sf"/>
</dbReference>
<dbReference type="SUPFAM" id="SSF53328">
    <property type="entry name" value="Formyltransferase"/>
    <property type="match status" value="1"/>
</dbReference>
<dbReference type="EC" id="2.1.2.9" evidence="2 5"/>
<dbReference type="NCBIfam" id="TIGR00460">
    <property type="entry name" value="fmt"/>
    <property type="match status" value="1"/>
</dbReference>
<comment type="caution">
    <text evidence="5">Lacks conserved residue(s) required for the propagation of feature annotation.</text>
</comment>
<accession>A0A0S3UHJ3</accession>
<feature type="domain" description="Formyl transferase N-terminal" evidence="6">
    <location>
        <begin position="6"/>
        <end position="183"/>
    </location>
</feature>
<dbReference type="InterPro" id="IPR036477">
    <property type="entry name" value="Formyl_transf_N_sf"/>
</dbReference>
<dbReference type="EMBL" id="AP014597">
    <property type="protein sequence ID" value="BAU16896.1"/>
    <property type="molecule type" value="Genomic_DNA"/>
</dbReference>
<dbReference type="InterPro" id="IPR002376">
    <property type="entry name" value="Formyl_transf_N"/>
</dbReference>
<dbReference type="AlphaFoldDB" id="A0A0S3UHJ3"/>
<dbReference type="CDD" id="cd08704">
    <property type="entry name" value="Met_tRNA_FMT_C"/>
    <property type="match status" value="1"/>
</dbReference>
<dbReference type="RefSeq" id="WP_096407184.1">
    <property type="nucleotide sequence ID" value="NZ_AP014597.1"/>
</dbReference>
<dbReference type="Proteomes" id="UP000217431">
    <property type="component" value="Chromosome I"/>
</dbReference>
<evidence type="ECO:0000313" key="9">
    <source>
        <dbReference type="Proteomes" id="UP000217431"/>
    </source>
</evidence>
<feature type="domain" description="Formyl transferase C-terminal" evidence="7">
    <location>
        <begin position="223"/>
        <end position="329"/>
    </location>
</feature>
<dbReference type="Gene3D" id="3.40.50.12230">
    <property type="match status" value="1"/>
</dbReference>
<evidence type="ECO:0000256" key="3">
    <source>
        <dbReference type="ARBA" id="ARBA00022679"/>
    </source>
</evidence>
<dbReference type="GO" id="GO:0005829">
    <property type="term" value="C:cytosol"/>
    <property type="evidence" value="ECO:0007669"/>
    <property type="project" value="TreeGrafter"/>
</dbReference>
<comment type="similarity">
    <text evidence="1 5">Belongs to the Fmt family.</text>
</comment>
<evidence type="ECO:0000256" key="1">
    <source>
        <dbReference type="ARBA" id="ARBA00010699"/>
    </source>
</evidence>
<evidence type="ECO:0000256" key="2">
    <source>
        <dbReference type="ARBA" id="ARBA00012261"/>
    </source>
</evidence>
<reference evidence="8 9" key="1">
    <citation type="journal article" date="2016" name="DNA Res.">
        <title>The complete genome sequencing of Prevotella intermedia strain OMA14 and a subsequent fine-scale, intra-species genomic comparison reveal an unusual amplification of conjugative and mobile transposons and identify a novel Prevotella-lineage-specific repeat.</title>
        <authorList>
            <person name="Naito M."/>
            <person name="Ogura Y."/>
            <person name="Itoh T."/>
            <person name="Shoji M."/>
            <person name="Okamoto M."/>
            <person name="Hayashi T."/>
            <person name="Nakayama K."/>
        </authorList>
    </citation>
    <scope>NUCLEOTIDE SEQUENCE [LARGE SCALE GENOMIC DNA]</scope>
    <source>
        <strain evidence="8 9">OMA14</strain>
    </source>
</reference>
<proteinExistence type="inferred from homology"/>
<dbReference type="SUPFAM" id="SSF50486">
    <property type="entry name" value="FMT C-terminal domain-like"/>
    <property type="match status" value="1"/>
</dbReference>
<comment type="catalytic activity">
    <reaction evidence="5">
        <text>L-methionyl-tRNA(fMet) + (6R)-10-formyltetrahydrofolate = N-formyl-L-methionyl-tRNA(fMet) + (6S)-5,6,7,8-tetrahydrofolate + H(+)</text>
        <dbReference type="Rhea" id="RHEA:24380"/>
        <dbReference type="Rhea" id="RHEA-COMP:9952"/>
        <dbReference type="Rhea" id="RHEA-COMP:9953"/>
        <dbReference type="ChEBI" id="CHEBI:15378"/>
        <dbReference type="ChEBI" id="CHEBI:57453"/>
        <dbReference type="ChEBI" id="CHEBI:78530"/>
        <dbReference type="ChEBI" id="CHEBI:78844"/>
        <dbReference type="ChEBI" id="CHEBI:195366"/>
        <dbReference type="EC" id="2.1.2.9"/>
    </reaction>
</comment>
<evidence type="ECO:0000259" key="6">
    <source>
        <dbReference type="Pfam" id="PF00551"/>
    </source>
</evidence>
<dbReference type="Pfam" id="PF02911">
    <property type="entry name" value="Formyl_trans_C"/>
    <property type="match status" value="1"/>
</dbReference>
<organism evidence="8 9">
    <name type="scientific">Prevotella intermedia</name>
    <dbReference type="NCBI Taxonomy" id="28131"/>
    <lineage>
        <taxon>Bacteria</taxon>
        <taxon>Pseudomonadati</taxon>
        <taxon>Bacteroidota</taxon>
        <taxon>Bacteroidia</taxon>
        <taxon>Bacteroidales</taxon>
        <taxon>Prevotellaceae</taxon>
        <taxon>Prevotella</taxon>
    </lineage>
</organism>
<name>A0A0S3UHJ3_PREIN</name>
<dbReference type="Pfam" id="PF00551">
    <property type="entry name" value="Formyl_trans_N"/>
    <property type="match status" value="1"/>
</dbReference>
<sequence length="340" mass="38304">MDKKDMRIVFMGTPEFAVESLKALVEGGYNVVGVVTQPDKPVGRHQETLQPPAVKVYAESVGLPVLQPVKMKDAKFLKQLRALKADLQVVVAFRMLPEVVWSMPRFGTFNVHAALLPQYRGAAPINWAVINGETETGVTTFFLDKDIDTGRIIKRKYFPIPDSANVEYVYDGLMRLGAELAIETIDLLCEKVADDFDADKILSVMNEITETQEESSDLRHAPKIFKETCEIDWHQKASTIYNFVRGLSPYPGAWSKMVSLDNTAAPATKMVLKIFEVAKTEKAVVAEPGTFIVENKKVYVNTSDFLLELKELQLSGKKRMDSRSFLNGFKQVEEYRLEKE</sequence>
<evidence type="ECO:0000256" key="5">
    <source>
        <dbReference type="HAMAP-Rule" id="MF_00182"/>
    </source>
</evidence>
<keyword evidence="3 5" id="KW-0808">Transferase</keyword>
<keyword evidence="4 5" id="KW-0648">Protein biosynthesis</keyword>
<dbReference type="InterPro" id="IPR041711">
    <property type="entry name" value="Met-tRNA-FMT_N"/>
</dbReference>
<dbReference type="STRING" id="28131.BWX40_06265"/>
<protein>
    <recommendedName>
        <fullName evidence="2 5">Methionyl-tRNA formyltransferase</fullName>
        <ecNumber evidence="2 5">2.1.2.9</ecNumber>
    </recommendedName>
</protein>
<dbReference type="PANTHER" id="PTHR11138">
    <property type="entry name" value="METHIONYL-TRNA FORMYLTRANSFERASE"/>
    <property type="match status" value="1"/>
</dbReference>
<evidence type="ECO:0000259" key="7">
    <source>
        <dbReference type="Pfam" id="PF02911"/>
    </source>
</evidence>
<evidence type="ECO:0000256" key="4">
    <source>
        <dbReference type="ARBA" id="ARBA00022917"/>
    </source>
</evidence>
<comment type="function">
    <text evidence="5">Attaches a formyl group to the free amino group of methionyl-tRNA(fMet). The formyl group appears to play a dual role in the initiator identity of N-formylmethionyl-tRNA by promoting its recognition by IF2 and preventing the misappropriation of this tRNA by the elongation apparatus.</text>
</comment>
<dbReference type="InterPro" id="IPR005793">
    <property type="entry name" value="Formyl_trans_C"/>
</dbReference>
<gene>
    <name evidence="5" type="primary">fmt</name>
    <name evidence="8" type="ORF">PIOMA14_I_0388</name>
</gene>
<dbReference type="InterPro" id="IPR044135">
    <property type="entry name" value="Met-tRNA-FMT_C"/>
</dbReference>
<dbReference type="HAMAP" id="MF_00182">
    <property type="entry name" value="Formyl_trans"/>
    <property type="match status" value="1"/>
</dbReference>
<dbReference type="GO" id="GO:0004479">
    <property type="term" value="F:methionyl-tRNA formyltransferase activity"/>
    <property type="evidence" value="ECO:0007669"/>
    <property type="project" value="UniProtKB-UniRule"/>
</dbReference>
<dbReference type="PANTHER" id="PTHR11138:SF5">
    <property type="entry name" value="METHIONYL-TRNA FORMYLTRANSFERASE, MITOCHONDRIAL"/>
    <property type="match status" value="1"/>
</dbReference>
<dbReference type="InterPro" id="IPR005794">
    <property type="entry name" value="Fmt"/>
</dbReference>
<dbReference type="CDD" id="cd08646">
    <property type="entry name" value="FMT_core_Met-tRNA-FMT_N"/>
    <property type="match status" value="1"/>
</dbReference>